<evidence type="ECO:0000313" key="3">
    <source>
        <dbReference type="RefSeq" id="XP_013888506.1"/>
    </source>
</evidence>
<dbReference type="KEGG" id="alim:106535905"/>
<gene>
    <name evidence="3" type="primary">LOC106535905</name>
</gene>
<evidence type="ECO:0000313" key="2">
    <source>
        <dbReference type="Proteomes" id="UP000192220"/>
    </source>
</evidence>
<dbReference type="AlphaFoldDB" id="A0A2I4D8E3"/>
<dbReference type="Proteomes" id="UP000192220">
    <property type="component" value="Unplaced"/>
</dbReference>
<feature type="region of interest" description="Disordered" evidence="1">
    <location>
        <begin position="175"/>
        <end position="241"/>
    </location>
</feature>
<dbReference type="GeneID" id="106535905"/>
<protein>
    <submittedName>
        <fullName evidence="3">Uncharacterized protein LOC106535905</fullName>
    </submittedName>
</protein>
<name>A0A2I4D8E3_AUSLI</name>
<sequence>MNASVVPQRVNDEPRESALKTNSSPTHEDDVVQEASVAEEKPQRRKRRYPRHRNRRRFYDDNGASFNANDGRYYDGYTTTEFRPARVHRRRVDFDYDQNRACGVRRRLTFDEDDDRTTENLRGFIKARLGGPMVYRRQFDDTPRISVKNRLGVRCNTNDKQPLGVARLNGVHRRLGFDHRSPTRRTPPHEPTLRPSIKDRLGTRLGDYTDARRHRRFLAGGNPRRDSSNGQYDGDLRRAPPSQKIRHWFEKYGGRNRRMW</sequence>
<accession>A0A2I4D8E3</accession>
<keyword evidence="2" id="KW-1185">Reference proteome</keyword>
<feature type="region of interest" description="Disordered" evidence="1">
    <location>
        <begin position="1"/>
        <end position="62"/>
    </location>
</feature>
<organism evidence="2 3">
    <name type="scientific">Austrofundulus limnaeus</name>
    <name type="common">Annual killifish</name>
    <dbReference type="NCBI Taxonomy" id="52670"/>
    <lineage>
        <taxon>Eukaryota</taxon>
        <taxon>Metazoa</taxon>
        <taxon>Chordata</taxon>
        <taxon>Craniata</taxon>
        <taxon>Vertebrata</taxon>
        <taxon>Euteleostomi</taxon>
        <taxon>Actinopterygii</taxon>
        <taxon>Neopterygii</taxon>
        <taxon>Teleostei</taxon>
        <taxon>Neoteleostei</taxon>
        <taxon>Acanthomorphata</taxon>
        <taxon>Ovalentaria</taxon>
        <taxon>Atherinomorphae</taxon>
        <taxon>Cyprinodontiformes</taxon>
        <taxon>Rivulidae</taxon>
        <taxon>Austrofundulus</taxon>
    </lineage>
</organism>
<dbReference type="RefSeq" id="XP_013888506.1">
    <property type="nucleotide sequence ID" value="XM_014033052.1"/>
</dbReference>
<evidence type="ECO:0000256" key="1">
    <source>
        <dbReference type="SAM" id="MobiDB-lite"/>
    </source>
</evidence>
<feature type="compositionally biased region" description="Basic residues" evidence="1">
    <location>
        <begin position="43"/>
        <end position="56"/>
    </location>
</feature>
<dbReference type="InParanoid" id="A0A2I4D8E3"/>
<feature type="compositionally biased region" description="Basic and acidic residues" evidence="1">
    <location>
        <begin position="175"/>
        <end position="211"/>
    </location>
</feature>
<proteinExistence type="predicted"/>
<reference evidence="3" key="1">
    <citation type="submission" date="2025-08" db="UniProtKB">
        <authorList>
            <consortium name="RefSeq"/>
        </authorList>
    </citation>
    <scope>IDENTIFICATION</scope>
</reference>